<evidence type="ECO:0000313" key="1">
    <source>
        <dbReference type="EMBL" id="KAB4448903.1"/>
    </source>
</evidence>
<evidence type="ECO:0000313" key="10">
    <source>
        <dbReference type="Proteomes" id="UP000488521"/>
    </source>
</evidence>
<dbReference type="Proteomes" id="UP000488521">
    <property type="component" value="Unassembled WGS sequence"/>
</dbReference>
<evidence type="ECO:0000313" key="7">
    <source>
        <dbReference type="Proteomes" id="UP000284785"/>
    </source>
</evidence>
<accession>A0A412GEF7</accession>
<dbReference type="Proteomes" id="UP000284785">
    <property type="component" value="Unassembled WGS sequence"/>
</dbReference>
<dbReference type="Proteomes" id="UP000436858">
    <property type="component" value="Unassembled WGS sequence"/>
</dbReference>
<dbReference type="EMBL" id="WCRS01000021">
    <property type="protein sequence ID" value="KAB4469791.1"/>
    <property type="molecule type" value="Genomic_DNA"/>
</dbReference>
<sequence>MKNIRFRFTFYLLPGYKHPFCIFAGYRIRMKREILYQRIAGTIAWQTDTLFYILTGTDIRINQHLRTGNEIKREITVRIQP</sequence>
<evidence type="ECO:0000313" key="8">
    <source>
        <dbReference type="Proteomes" id="UP000436858"/>
    </source>
</evidence>
<reference evidence="8 9" key="2">
    <citation type="journal article" date="2019" name="Nat. Med.">
        <title>A library of human gut bacterial isolates paired with longitudinal multiomics data enables mechanistic microbiome research.</title>
        <authorList>
            <person name="Poyet M."/>
            <person name="Groussin M."/>
            <person name="Gibbons S.M."/>
            <person name="Avila-Pacheco J."/>
            <person name="Jiang X."/>
            <person name="Kearney S.M."/>
            <person name="Perrotta A.R."/>
            <person name="Berdy B."/>
            <person name="Zhao S."/>
            <person name="Lieberman T.D."/>
            <person name="Swanson P.K."/>
            <person name="Smith M."/>
            <person name="Roesemann S."/>
            <person name="Alexander J.E."/>
            <person name="Rich S.A."/>
            <person name="Livny J."/>
            <person name="Vlamakis H."/>
            <person name="Clish C."/>
            <person name="Bullock K."/>
            <person name="Deik A."/>
            <person name="Scott J."/>
            <person name="Pierce K.A."/>
            <person name="Xavier R.J."/>
            <person name="Alm E.J."/>
        </authorList>
    </citation>
    <scope>NUCLEOTIDE SEQUENCE [LARGE SCALE GENOMIC DNA]</scope>
    <source>
        <strain evidence="2 10">BIOML-A156</strain>
        <strain evidence="3 8">BIOML-A162</strain>
        <strain evidence="1 9">BIOML-A165</strain>
    </source>
</reference>
<evidence type="ECO:0000313" key="2">
    <source>
        <dbReference type="EMBL" id="KAB4469791.1"/>
    </source>
</evidence>
<comment type="caution">
    <text evidence="3">The sequence shown here is derived from an EMBL/GenBank/DDBJ whole genome shotgun (WGS) entry which is preliminary data.</text>
</comment>
<protein>
    <submittedName>
        <fullName evidence="3">Uncharacterized protein</fullName>
    </submittedName>
</protein>
<dbReference type="EMBL" id="QROV01000033">
    <property type="protein sequence ID" value="RHL53806.1"/>
    <property type="molecule type" value="Genomic_DNA"/>
</dbReference>
<dbReference type="EMBL" id="QSJP01000029">
    <property type="protein sequence ID" value="RHD81801.1"/>
    <property type="molecule type" value="Genomic_DNA"/>
</dbReference>
<dbReference type="Proteomes" id="UP000460317">
    <property type="component" value="Unassembled WGS sequence"/>
</dbReference>
<evidence type="ECO:0000313" key="6">
    <source>
        <dbReference type="Proteomes" id="UP000283616"/>
    </source>
</evidence>
<dbReference type="Proteomes" id="UP000283616">
    <property type="component" value="Unassembled WGS sequence"/>
</dbReference>
<evidence type="ECO:0000313" key="9">
    <source>
        <dbReference type="Proteomes" id="UP000460317"/>
    </source>
</evidence>
<organism evidence="3 8">
    <name type="scientific">Bacteroides thetaiotaomicron</name>
    <dbReference type="NCBI Taxonomy" id="818"/>
    <lineage>
        <taxon>Bacteria</taxon>
        <taxon>Pseudomonadati</taxon>
        <taxon>Bacteroidota</taxon>
        <taxon>Bacteroidia</taxon>
        <taxon>Bacteroidales</taxon>
        <taxon>Bacteroidaceae</taxon>
        <taxon>Bacteroides</taxon>
    </lineage>
</organism>
<name>A0A412GEF7_BACT4</name>
<dbReference type="EMBL" id="WCRY01000024">
    <property type="protein sequence ID" value="KAB4476519.1"/>
    <property type="molecule type" value="Genomic_DNA"/>
</dbReference>
<gene>
    <name evidence="5" type="ORF">DW011_21740</name>
    <name evidence="4" type="ORF">DW780_23555</name>
    <name evidence="2" type="ORF">GAN59_21145</name>
    <name evidence="3" type="ORF">GAN91_20870</name>
    <name evidence="1" type="ORF">GAN93_20770</name>
</gene>
<evidence type="ECO:0000313" key="3">
    <source>
        <dbReference type="EMBL" id="KAB4476519.1"/>
    </source>
</evidence>
<evidence type="ECO:0000313" key="4">
    <source>
        <dbReference type="EMBL" id="RHD81801.1"/>
    </source>
</evidence>
<evidence type="ECO:0000313" key="5">
    <source>
        <dbReference type="EMBL" id="RHL53806.1"/>
    </source>
</evidence>
<dbReference type="AlphaFoldDB" id="A0A412GEF7"/>
<proteinExistence type="predicted"/>
<dbReference type="EMBL" id="WCSB01000025">
    <property type="protein sequence ID" value="KAB4448903.1"/>
    <property type="molecule type" value="Genomic_DNA"/>
</dbReference>
<reference evidence="6 7" key="1">
    <citation type="submission" date="2018-08" db="EMBL/GenBank/DDBJ databases">
        <title>A genome reference for cultivated species of the human gut microbiota.</title>
        <authorList>
            <person name="Zou Y."/>
            <person name="Xue W."/>
            <person name="Luo G."/>
        </authorList>
    </citation>
    <scope>NUCLEOTIDE SEQUENCE [LARGE SCALE GENOMIC DNA]</scope>
    <source>
        <strain evidence="5 6">AF37-12</strain>
        <strain evidence="4 7">AM30-26</strain>
    </source>
</reference>